<dbReference type="FunCoup" id="A0A0D0BU58">
    <property type="interactions" value="56"/>
</dbReference>
<feature type="disulfide bond" evidence="3">
    <location>
        <begin position="359"/>
        <end position="395"/>
    </location>
</feature>
<gene>
    <name evidence="6" type="ORF">CY34DRAFT_9592</name>
</gene>
<keyword evidence="3" id="KW-1015">Disulfide bond</keyword>
<dbReference type="GO" id="GO:0006508">
    <property type="term" value="P:proteolysis"/>
    <property type="evidence" value="ECO:0007669"/>
    <property type="project" value="InterPro"/>
</dbReference>
<dbReference type="Proteomes" id="UP000054485">
    <property type="component" value="Unassembled WGS sequence"/>
</dbReference>
<sequence>MRFSSPFTSLLVFVSIATASPALNGRGEGVIRFPLTRTKSADVDGHVDTTALYAQLVRVSNKYRHTFSAFEANTGSAHPLSGKMMSSMTEGGDGDVPLINQGTDLWYGEIDLGTPKQKFNVSIDSGSTDLFLPSVSCVDCTGHKMYNAVQSSTAKDKGIPNVLSYGQGQVGGDEFSDDVFLGGYEVAQYLFLTLKGLIFVAKALDQTFLAASWYSLDFAYPNFEPDGLAGFAFEKISALGAKSVFETISDSGVLPESVFSVKLSSTSGESELCIGTMNTNLYVEDTLTYTAVTEEGYWQVNLEAVSRNGATVASNNSSIIDTGTTFIVTSDVAAEAYYKDIPGSSNSTQGEITYYTIPCDTIGSYTPTFTFGGRGFNVSKETFNLGPASSGSSDCLGGIVGMSSIDFWVIGGVFLQNVYTVFDKGNLQVGFAELA</sequence>
<dbReference type="InterPro" id="IPR033121">
    <property type="entry name" value="PEPTIDASE_A1"/>
</dbReference>
<evidence type="ECO:0000313" key="7">
    <source>
        <dbReference type="Proteomes" id="UP000054485"/>
    </source>
</evidence>
<feature type="active site" evidence="2">
    <location>
        <position position="321"/>
    </location>
</feature>
<reference evidence="7" key="2">
    <citation type="submission" date="2015-01" db="EMBL/GenBank/DDBJ databases">
        <title>Evolutionary Origins and Diversification of the Mycorrhizal Mutualists.</title>
        <authorList>
            <consortium name="DOE Joint Genome Institute"/>
            <consortium name="Mycorrhizal Genomics Consortium"/>
            <person name="Kohler A."/>
            <person name="Kuo A."/>
            <person name="Nagy L.G."/>
            <person name="Floudas D."/>
            <person name="Copeland A."/>
            <person name="Barry K.W."/>
            <person name="Cichocki N."/>
            <person name="Veneault-Fourrey C."/>
            <person name="LaButti K."/>
            <person name="Lindquist E.A."/>
            <person name="Lipzen A."/>
            <person name="Lundell T."/>
            <person name="Morin E."/>
            <person name="Murat C."/>
            <person name="Riley R."/>
            <person name="Ohm R."/>
            <person name="Sun H."/>
            <person name="Tunlid A."/>
            <person name="Henrissat B."/>
            <person name="Grigoriev I.V."/>
            <person name="Hibbett D.S."/>
            <person name="Martin F."/>
        </authorList>
    </citation>
    <scope>NUCLEOTIDE SEQUENCE [LARGE SCALE GENOMIC DNA]</scope>
    <source>
        <strain evidence="7">UH-Slu-Lm8-n1</strain>
    </source>
</reference>
<evidence type="ECO:0000256" key="2">
    <source>
        <dbReference type="PIRSR" id="PIRSR601461-1"/>
    </source>
</evidence>
<dbReference type="InterPro" id="IPR001461">
    <property type="entry name" value="Aspartic_peptidase_A1"/>
</dbReference>
<organism evidence="6 7">
    <name type="scientific">Suillus luteus UH-Slu-Lm8-n1</name>
    <dbReference type="NCBI Taxonomy" id="930992"/>
    <lineage>
        <taxon>Eukaryota</taxon>
        <taxon>Fungi</taxon>
        <taxon>Dikarya</taxon>
        <taxon>Basidiomycota</taxon>
        <taxon>Agaricomycotina</taxon>
        <taxon>Agaricomycetes</taxon>
        <taxon>Agaricomycetidae</taxon>
        <taxon>Boletales</taxon>
        <taxon>Suillineae</taxon>
        <taxon>Suillaceae</taxon>
        <taxon>Suillus</taxon>
    </lineage>
</organism>
<dbReference type="CDD" id="cd05471">
    <property type="entry name" value="pepsin_like"/>
    <property type="match status" value="1"/>
</dbReference>
<evidence type="ECO:0000259" key="5">
    <source>
        <dbReference type="PROSITE" id="PS51767"/>
    </source>
</evidence>
<protein>
    <recommendedName>
        <fullName evidence="5">Peptidase A1 domain-containing protein</fullName>
    </recommendedName>
</protein>
<dbReference type="Gene3D" id="2.40.70.10">
    <property type="entry name" value="Acid Proteases"/>
    <property type="match status" value="2"/>
</dbReference>
<evidence type="ECO:0000256" key="4">
    <source>
        <dbReference type="SAM" id="SignalP"/>
    </source>
</evidence>
<dbReference type="PRINTS" id="PR00792">
    <property type="entry name" value="PEPSIN"/>
</dbReference>
<proteinExistence type="inferred from homology"/>
<dbReference type="SUPFAM" id="SSF50630">
    <property type="entry name" value="Acid proteases"/>
    <property type="match status" value="1"/>
</dbReference>
<reference evidence="6 7" key="1">
    <citation type="submission" date="2014-04" db="EMBL/GenBank/DDBJ databases">
        <authorList>
            <consortium name="DOE Joint Genome Institute"/>
            <person name="Kuo A."/>
            <person name="Ruytinx J."/>
            <person name="Rineau F."/>
            <person name="Colpaert J."/>
            <person name="Kohler A."/>
            <person name="Nagy L.G."/>
            <person name="Floudas D."/>
            <person name="Copeland A."/>
            <person name="Barry K.W."/>
            <person name="Cichocki N."/>
            <person name="Veneault-Fourrey C."/>
            <person name="LaButti K."/>
            <person name="Lindquist E.A."/>
            <person name="Lipzen A."/>
            <person name="Lundell T."/>
            <person name="Morin E."/>
            <person name="Murat C."/>
            <person name="Sun H."/>
            <person name="Tunlid A."/>
            <person name="Henrissat B."/>
            <person name="Grigoriev I.V."/>
            <person name="Hibbett D.S."/>
            <person name="Martin F."/>
            <person name="Nordberg H.P."/>
            <person name="Cantor M.N."/>
            <person name="Hua S.X."/>
        </authorList>
    </citation>
    <scope>NUCLEOTIDE SEQUENCE [LARGE SCALE GENOMIC DNA]</scope>
    <source>
        <strain evidence="6 7">UH-Slu-Lm8-n1</strain>
    </source>
</reference>
<evidence type="ECO:0000256" key="1">
    <source>
        <dbReference type="ARBA" id="ARBA00007447"/>
    </source>
</evidence>
<feature type="domain" description="Peptidase A1" evidence="5">
    <location>
        <begin position="106"/>
        <end position="432"/>
    </location>
</feature>
<feature type="signal peptide" evidence="4">
    <location>
        <begin position="1"/>
        <end position="19"/>
    </location>
</feature>
<evidence type="ECO:0000256" key="3">
    <source>
        <dbReference type="PIRSR" id="PIRSR601461-2"/>
    </source>
</evidence>
<feature type="active site" evidence="2">
    <location>
        <position position="124"/>
    </location>
</feature>
<dbReference type="OrthoDB" id="15189at2759"/>
<dbReference type="Pfam" id="PF00026">
    <property type="entry name" value="Asp"/>
    <property type="match status" value="1"/>
</dbReference>
<dbReference type="PANTHER" id="PTHR47966">
    <property type="entry name" value="BETA-SITE APP-CLEAVING ENZYME, ISOFORM A-RELATED"/>
    <property type="match status" value="1"/>
</dbReference>
<dbReference type="InterPro" id="IPR021109">
    <property type="entry name" value="Peptidase_aspartic_dom_sf"/>
</dbReference>
<dbReference type="AlphaFoldDB" id="A0A0D0BU58"/>
<keyword evidence="7" id="KW-1185">Reference proteome</keyword>
<accession>A0A0D0BU58</accession>
<comment type="similarity">
    <text evidence="1">Belongs to the peptidase A1 family.</text>
</comment>
<dbReference type="HOGENOM" id="CLU_013253_1_4_1"/>
<dbReference type="PANTHER" id="PTHR47966:SF51">
    <property type="entry name" value="BETA-SITE APP-CLEAVING ENZYME, ISOFORM A-RELATED"/>
    <property type="match status" value="1"/>
</dbReference>
<name>A0A0D0BU58_9AGAM</name>
<dbReference type="PROSITE" id="PS51767">
    <property type="entry name" value="PEPTIDASE_A1"/>
    <property type="match status" value="1"/>
</dbReference>
<keyword evidence="4" id="KW-0732">Signal</keyword>
<dbReference type="GO" id="GO:0004190">
    <property type="term" value="F:aspartic-type endopeptidase activity"/>
    <property type="evidence" value="ECO:0007669"/>
    <property type="project" value="InterPro"/>
</dbReference>
<dbReference type="InterPro" id="IPR034164">
    <property type="entry name" value="Pepsin-like_dom"/>
</dbReference>
<feature type="chain" id="PRO_5002208302" description="Peptidase A1 domain-containing protein" evidence="4">
    <location>
        <begin position="20"/>
        <end position="435"/>
    </location>
</feature>
<evidence type="ECO:0000313" key="6">
    <source>
        <dbReference type="EMBL" id="KIK46588.1"/>
    </source>
</evidence>
<dbReference type="EMBL" id="KN835157">
    <property type="protein sequence ID" value="KIK46588.1"/>
    <property type="molecule type" value="Genomic_DNA"/>
</dbReference>
<dbReference type="InParanoid" id="A0A0D0BU58"/>